<protein>
    <recommendedName>
        <fullName evidence="4">Lipoprotein</fullName>
    </recommendedName>
</protein>
<organism evidence="1 3">
    <name type="scientific">Pseudomonas lutea</name>
    <dbReference type="NCBI Taxonomy" id="243924"/>
    <lineage>
        <taxon>Bacteria</taxon>
        <taxon>Pseudomonadati</taxon>
        <taxon>Pseudomonadota</taxon>
        <taxon>Gammaproteobacteria</taxon>
        <taxon>Pseudomonadales</taxon>
        <taxon>Pseudomonadaceae</taxon>
        <taxon>Pseudomonas</taxon>
    </lineage>
</organism>
<dbReference type="Proteomes" id="UP000183210">
    <property type="component" value="Unassembled WGS sequence"/>
</dbReference>
<evidence type="ECO:0000313" key="3">
    <source>
        <dbReference type="Proteomes" id="UP000183210"/>
    </source>
</evidence>
<dbReference type="AlphaFoldDB" id="A0A9X8MBM0"/>
<proteinExistence type="predicted"/>
<dbReference type="PROSITE" id="PS51257">
    <property type="entry name" value="PROKAR_LIPOPROTEIN"/>
    <property type="match status" value="1"/>
</dbReference>
<evidence type="ECO:0000313" key="2">
    <source>
        <dbReference type="EMBL" id="SEQ31342.1"/>
    </source>
</evidence>
<evidence type="ECO:0000313" key="1">
    <source>
        <dbReference type="EMBL" id="SEQ26278.1"/>
    </source>
</evidence>
<evidence type="ECO:0008006" key="4">
    <source>
        <dbReference type="Google" id="ProtNLM"/>
    </source>
</evidence>
<accession>A0A9X8MBM0</accession>
<dbReference type="EMBL" id="FOEV01000004">
    <property type="protein sequence ID" value="SEQ26278.1"/>
    <property type="molecule type" value="Genomic_DNA"/>
</dbReference>
<comment type="caution">
    <text evidence="1">The sequence shown here is derived from an EMBL/GenBank/DDBJ whole genome shotgun (WGS) entry which is preliminary data.</text>
</comment>
<dbReference type="EMBL" id="FOEV01000005">
    <property type="protein sequence ID" value="SEQ31342.1"/>
    <property type="molecule type" value="Genomic_DNA"/>
</dbReference>
<gene>
    <name evidence="1" type="ORF">SAMN05216409_104464</name>
    <name evidence="2" type="ORF">SAMN05216409_1052</name>
</gene>
<sequence>MTRDECYAVLFLMLFMLSVAACWEGVVQWQ</sequence>
<reference evidence="1 3" key="1">
    <citation type="submission" date="2016-10" db="EMBL/GenBank/DDBJ databases">
        <authorList>
            <person name="Varghese N."/>
            <person name="Submissions S."/>
        </authorList>
    </citation>
    <scope>NUCLEOTIDE SEQUENCE [LARGE SCALE GENOMIC DNA]</scope>
    <source>
        <strain evidence="1 3">LMG 21974</strain>
    </source>
</reference>
<name>A0A9X8MBM0_9PSED</name>